<reference evidence="1 2" key="1">
    <citation type="submission" date="2022-04" db="EMBL/GenBank/DDBJ databases">
        <authorList>
            <person name="Huq M.A."/>
        </authorList>
    </citation>
    <scope>NUCLEOTIDE SEQUENCE [LARGE SCALE GENOMIC DNA]</scope>
    <source>
        <strain evidence="1 2">MAH-33</strain>
    </source>
</reference>
<evidence type="ECO:0000313" key="1">
    <source>
        <dbReference type="EMBL" id="MCK0532961.1"/>
    </source>
</evidence>
<organism evidence="1 2">
    <name type="scientific">Sphingobium agri</name>
    <dbReference type="NCBI Taxonomy" id="2933566"/>
    <lineage>
        <taxon>Bacteria</taxon>
        <taxon>Pseudomonadati</taxon>
        <taxon>Pseudomonadota</taxon>
        <taxon>Alphaproteobacteria</taxon>
        <taxon>Sphingomonadales</taxon>
        <taxon>Sphingomonadaceae</taxon>
        <taxon>Sphingobium</taxon>
    </lineage>
</organism>
<evidence type="ECO:0000313" key="2">
    <source>
        <dbReference type="Proteomes" id="UP001203512"/>
    </source>
</evidence>
<dbReference type="RefSeq" id="WP_247233966.1">
    <property type="nucleotide sequence ID" value="NZ_JALKHS010000016.1"/>
</dbReference>
<protein>
    <submittedName>
        <fullName evidence="1">Uncharacterized protein</fullName>
    </submittedName>
</protein>
<accession>A0ABT0E0Q9</accession>
<sequence>MAREALLALDPATLVQLRVTLSYCIEPNPGERGLSRRHVYASHGLRSDLNHADDALGTFLR</sequence>
<proteinExistence type="predicted"/>
<name>A0ABT0E0Q9_9SPHN</name>
<keyword evidence="2" id="KW-1185">Reference proteome</keyword>
<dbReference type="EMBL" id="JALKHS010000016">
    <property type="protein sequence ID" value="MCK0532961.1"/>
    <property type="molecule type" value="Genomic_DNA"/>
</dbReference>
<dbReference type="Proteomes" id="UP001203512">
    <property type="component" value="Unassembled WGS sequence"/>
</dbReference>
<gene>
    <name evidence="1" type="ORF">MU848_15325</name>
</gene>
<comment type="caution">
    <text evidence="1">The sequence shown here is derived from an EMBL/GenBank/DDBJ whole genome shotgun (WGS) entry which is preliminary data.</text>
</comment>